<evidence type="ECO:0000256" key="7">
    <source>
        <dbReference type="SAM" id="Phobius"/>
    </source>
</evidence>
<sequence>MSVDWLEIILPIAKSIALALIVLLVGLAVIRVITKFVAKGIDRSKMDDTLKPFLTSMAGTILKILLVLTVVQILGVDITSFVAIIAAAGFAIGLAFQGSLANFAGGVLLLTLRPIRVGDYVEGGGYAGTVQGIKILYTELVTPDNKVIFVPNASLSNTGLTNYNVKDTRRVDFTFGAGYETSADYVIQSLTEIVSKHPLVFQDPAPFVRISEHGESAVVYTVRVWSKSEDYWTVHFDVMEDVKKWFENDELSIPYPQMDVNVSQKQ</sequence>
<dbReference type="SUPFAM" id="SSF82861">
    <property type="entry name" value="Mechanosensitive channel protein MscS (YggB), transmembrane region"/>
    <property type="match status" value="1"/>
</dbReference>
<dbReference type="SUPFAM" id="SSF50182">
    <property type="entry name" value="Sm-like ribonucleoproteins"/>
    <property type="match status" value="1"/>
</dbReference>
<feature type="domain" description="Mechanosensitive ion channel MscS" evidence="8">
    <location>
        <begin position="99"/>
        <end position="164"/>
    </location>
</feature>
<accession>A0AAC8PPV9</accession>
<dbReference type="GO" id="GO:0005886">
    <property type="term" value="C:plasma membrane"/>
    <property type="evidence" value="ECO:0007669"/>
    <property type="project" value="UniProtKB-SubCell"/>
</dbReference>
<dbReference type="Gene3D" id="2.30.30.60">
    <property type="match status" value="1"/>
</dbReference>
<protein>
    <submittedName>
        <fullName evidence="10">Mechanosensitive ion channel protein MscS</fullName>
    </submittedName>
</protein>
<evidence type="ECO:0000256" key="5">
    <source>
        <dbReference type="ARBA" id="ARBA00022989"/>
    </source>
</evidence>
<keyword evidence="3" id="KW-1003">Cell membrane</keyword>
<keyword evidence="5 7" id="KW-1133">Transmembrane helix</keyword>
<feature type="domain" description="Mechanosensitive ion channel MscS C-terminal" evidence="9">
    <location>
        <begin position="171"/>
        <end position="250"/>
    </location>
</feature>
<feature type="transmembrane region" description="Helical" evidence="7">
    <location>
        <begin position="81"/>
        <end position="110"/>
    </location>
</feature>
<feature type="transmembrane region" description="Helical" evidence="7">
    <location>
        <begin position="12"/>
        <end position="33"/>
    </location>
</feature>
<dbReference type="KEGG" id="sje:AAV35_002630"/>
<dbReference type="GO" id="GO:0008381">
    <property type="term" value="F:mechanosensitive monoatomic ion channel activity"/>
    <property type="evidence" value="ECO:0007669"/>
    <property type="project" value="InterPro"/>
</dbReference>
<evidence type="ECO:0000256" key="1">
    <source>
        <dbReference type="ARBA" id="ARBA00004651"/>
    </source>
</evidence>
<dbReference type="Pfam" id="PF21082">
    <property type="entry name" value="MS_channel_3rd"/>
    <property type="match status" value="1"/>
</dbReference>
<dbReference type="Proteomes" id="UP000092654">
    <property type="component" value="Chromosome"/>
</dbReference>
<evidence type="ECO:0000259" key="9">
    <source>
        <dbReference type="Pfam" id="PF21082"/>
    </source>
</evidence>
<dbReference type="InterPro" id="IPR023408">
    <property type="entry name" value="MscS_beta-dom_sf"/>
</dbReference>
<dbReference type="InterPro" id="IPR049278">
    <property type="entry name" value="MS_channel_C"/>
</dbReference>
<dbReference type="InterPro" id="IPR045275">
    <property type="entry name" value="MscS_archaea/bacteria_type"/>
</dbReference>
<keyword evidence="6 7" id="KW-0472">Membrane</keyword>
<reference evidence="11" key="1">
    <citation type="submission" date="2015-06" db="EMBL/GenBank/DDBJ databases">
        <title>Salimicrobium jeotgali MJ3, isolated from Myulchi jeot, a traditional Korean fermented seafood.</title>
        <authorList>
            <person name="Kim K.H."/>
            <person name="Jeon C.O."/>
            <person name="Jin H.M."/>
        </authorList>
    </citation>
    <scope>NUCLEOTIDE SEQUENCE [LARGE SCALE GENOMIC DNA]</scope>
    <source>
        <strain evidence="11">MJ3</strain>
    </source>
</reference>
<name>A0AAC8PPV9_9BACI</name>
<dbReference type="PANTHER" id="PTHR30221:SF1">
    <property type="entry name" value="SMALL-CONDUCTANCE MECHANOSENSITIVE CHANNEL"/>
    <property type="match status" value="1"/>
</dbReference>
<dbReference type="Pfam" id="PF00924">
    <property type="entry name" value="MS_channel_2nd"/>
    <property type="match status" value="1"/>
</dbReference>
<dbReference type="InterPro" id="IPR011014">
    <property type="entry name" value="MscS_channel_TM-2"/>
</dbReference>
<comment type="similarity">
    <text evidence="2">Belongs to the MscS (TC 1.A.23) family.</text>
</comment>
<organism evidence="10 11">
    <name type="scientific">Salimicrobium jeotgali</name>
    <dbReference type="NCBI Taxonomy" id="1230341"/>
    <lineage>
        <taxon>Bacteria</taxon>
        <taxon>Bacillati</taxon>
        <taxon>Bacillota</taxon>
        <taxon>Bacilli</taxon>
        <taxon>Bacillales</taxon>
        <taxon>Bacillaceae</taxon>
        <taxon>Salimicrobium</taxon>
    </lineage>
</organism>
<keyword evidence="4 7" id="KW-0812">Transmembrane</keyword>
<comment type="subcellular location">
    <subcellularLocation>
        <location evidence="1">Cell membrane</location>
        <topology evidence="1">Multi-pass membrane protein</topology>
    </subcellularLocation>
</comment>
<proteinExistence type="inferred from homology"/>
<dbReference type="InterPro" id="IPR011066">
    <property type="entry name" value="MscS_channel_C_sf"/>
</dbReference>
<dbReference type="PANTHER" id="PTHR30221">
    <property type="entry name" value="SMALL-CONDUCTANCE MECHANOSENSITIVE CHANNEL"/>
    <property type="match status" value="1"/>
</dbReference>
<dbReference type="AlphaFoldDB" id="A0AAC8PPV9"/>
<feature type="transmembrane region" description="Helical" evidence="7">
    <location>
        <begin position="53"/>
        <end position="75"/>
    </location>
</feature>
<dbReference type="PROSITE" id="PS01246">
    <property type="entry name" value="UPF0003"/>
    <property type="match status" value="1"/>
</dbReference>
<dbReference type="Gene3D" id="3.30.70.100">
    <property type="match status" value="1"/>
</dbReference>
<evidence type="ECO:0000313" key="11">
    <source>
        <dbReference type="Proteomes" id="UP000092654"/>
    </source>
</evidence>
<gene>
    <name evidence="10" type="ORF">AAV35_002630</name>
</gene>
<dbReference type="InterPro" id="IPR006686">
    <property type="entry name" value="MscS_channel_CS"/>
</dbReference>
<evidence type="ECO:0000313" key="10">
    <source>
        <dbReference type="EMBL" id="AKG03791.1"/>
    </source>
</evidence>
<evidence type="ECO:0000256" key="6">
    <source>
        <dbReference type="ARBA" id="ARBA00023136"/>
    </source>
</evidence>
<dbReference type="EMBL" id="CP011361">
    <property type="protein sequence ID" value="AKG03791.1"/>
    <property type="molecule type" value="Genomic_DNA"/>
</dbReference>
<evidence type="ECO:0000256" key="4">
    <source>
        <dbReference type="ARBA" id="ARBA00022692"/>
    </source>
</evidence>
<dbReference type="InterPro" id="IPR006685">
    <property type="entry name" value="MscS_channel_2nd"/>
</dbReference>
<dbReference type="Gene3D" id="1.10.287.1260">
    <property type="match status" value="1"/>
</dbReference>
<evidence type="ECO:0000256" key="3">
    <source>
        <dbReference type="ARBA" id="ARBA00022475"/>
    </source>
</evidence>
<dbReference type="InterPro" id="IPR010920">
    <property type="entry name" value="LSM_dom_sf"/>
</dbReference>
<dbReference type="SUPFAM" id="SSF82689">
    <property type="entry name" value="Mechanosensitive channel protein MscS (YggB), C-terminal domain"/>
    <property type="match status" value="1"/>
</dbReference>
<evidence type="ECO:0000259" key="8">
    <source>
        <dbReference type="Pfam" id="PF00924"/>
    </source>
</evidence>
<evidence type="ECO:0000256" key="2">
    <source>
        <dbReference type="ARBA" id="ARBA00008017"/>
    </source>
</evidence>